<keyword evidence="3 6" id="KW-0378">Hydrolase</keyword>
<dbReference type="GO" id="GO:0004222">
    <property type="term" value="F:metalloendopeptidase activity"/>
    <property type="evidence" value="ECO:0007669"/>
    <property type="project" value="InterPro"/>
</dbReference>
<keyword evidence="2" id="KW-0479">Metal-binding</keyword>
<evidence type="ECO:0000256" key="3">
    <source>
        <dbReference type="ARBA" id="ARBA00022801"/>
    </source>
</evidence>
<feature type="domain" description="Peptidase M48" evidence="7">
    <location>
        <begin position="57"/>
        <end position="241"/>
    </location>
</feature>
<dbReference type="Gene3D" id="3.30.2010.10">
    <property type="entry name" value="Metalloproteases ('zincins'), catalytic domain"/>
    <property type="match status" value="1"/>
</dbReference>
<comment type="caution">
    <text evidence="8">The sequence shown here is derived from an EMBL/GenBank/DDBJ whole genome shotgun (WGS) entry which is preliminary data.</text>
</comment>
<gene>
    <name evidence="8" type="ORF">C4K68_18185</name>
</gene>
<comment type="similarity">
    <text evidence="6">Belongs to the peptidase M48 family.</text>
</comment>
<evidence type="ECO:0000256" key="6">
    <source>
        <dbReference type="RuleBase" id="RU003983"/>
    </source>
</evidence>
<dbReference type="InterPro" id="IPR051156">
    <property type="entry name" value="Mito/Outer_Membr_Metalloprot"/>
</dbReference>
<dbReference type="EMBL" id="PRLP01000063">
    <property type="protein sequence ID" value="PPC75903.1"/>
    <property type="molecule type" value="Genomic_DNA"/>
</dbReference>
<dbReference type="CDD" id="cd07331">
    <property type="entry name" value="M48C_Oma1_like"/>
    <property type="match status" value="1"/>
</dbReference>
<dbReference type="PANTHER" id="PTHR22726:SF24">
    <property type="entry name" value="M48 FAMILY METALLOPEPTIDASE"/>
    <property type="match status" value="1"/>
</dbReference>
<organism evidence="8 9">
    <name type="scientific">Proteobacteria bacterium 228</name>
    <dbReference type="NCBI Taxonomy" id="2083153"/>
    <lineage>
        <taxon>Bacteria</taxon>
        <taxon>Pseudomonadati</taxon>
        <taxon>Pseudomonadota</taxon>
    </lineage>
</organism>
<proteinExistence type="inferred from homology"/>
<accession>A0A2S5KML5</accession>
<dbReference type="PROSITE" id="PS51257">
    <property type="entry name" value="PROKAR_LIPOPROTEIN"/>
    <property type="match status" value="1"/>
</dbReference>
<evidence type="ECO:0000259" key="7">
    <source>
        <dbReference type="Pfam" id="PF01435"/>
    </source>
</evidence>
<keyword evidence="5 6" id="KW-0482">Metalloprotease</keyword>
<dbReference type="InterPro" id="IPR001915">
    <property type="entry name" value="Peptidase_M48"/>
</dbReference>
<reference evidence="8 9" key="1">
    <citation type="submission" date="2018-02" db="EMBL/GenBank/DDBJ databases">
        <title>novel marine gammaproteobacteria from coastal saline agro ecosystem.</title>
        <authorList>
            <person name="Krishnan R."/>
            <person name="Ramesh Kumar N."/>
        </authorList>
    </citation>
    <scope>NUCLEOTIDE SEQUENCE [LARGE SCALE GENOMIC DNA]</scope>
    <source>
        <strain evidence="8 9">228</strain>
    </source>
</reference>
<dbReference type="Proteomes" id="UP000238196">
    <property type="component" value="Unassembled WGS sequence"/>
</dbReference>
<keyword evidence="1 6" id="KW-0645">Protease</keyword>
<dbReference type="AlphaFoldDB" id="A0A2S5KML5"/>
<dbReference type="PANTHER" id="PTHR22726">
    <property type="entry name" value="METALLOENDOPEPTIDASE OMA1"/>
    <property type="match status" value="1"/>
</dbReference>
<dbReference type="Pfam" id="PF01435">
    <property type="entry name" value="Peptidase_M48"/>
    <property type="match status" value="1"/>
</dbReference>
<dbReference type="OrthoDB" id="108155at2"/>
<dbReference type="GO" id="GO:0051603">
    <property type="term" value="P:proteolysis involved in protein catabolic process"/>
    <property type="evidence" value="ECO:0007669"/>
    <property type="project" value="TreeGrafter"/>
</dbReference>
<evidence type="ECO:0000313" key="9">
    <source>
        <dbReference type="Proteomes" id="UP000238196"/>
    </source>
</evidence>
<dbReference type="GO" id="GO:0046872">
    <property type="term" value="F:metal ion binding"/>
    <property type="evidence" value="ECO:0007669"/>
    <property type="project" value="UniProtKB-KW"/>
</dbReference>
<evidence type="ECO:0000313" key="8">
    <source>
        <dbReference type="EMBL" id="PPC75903.1"/>
    </source>
</evidence>
<name>A0A2S5KML5_9PROT</name>
<evidence type="ECO:0000256" key="1">
    <source>
        <dbReference type="ARBA" id="ARBA00022670"/>
    </source>
</evidence>
<sequence length="263" mass="28213">MLRNAFTLCLLATLAGCSTSPLGRQQLKLMPDAEVQQMGLQSFNQMKKDTPISNDKKQNTYVSCVAQKVVAEIPSQYGKQAWEIVVFKSDDANAFALPGGKIGVYTGLLKVAKNQDQLAAVIGHEVGHVLAGHSNERLSTQYVTQAGLSIASAAAGTNQNSQQMLQLLGVGAQYGVILPFSRTQESEADLIGLDLMASAGFNPEQSINLWQNMSKEGGATPPELLSTHPAPAHRIDNLRARLGVATPLYQQARAQGKQPNCKI</sequence>
<dbReference type="GO" id="GO:0016020">
    <property type="term" value="C:membrane"/>
    <property type="evidence" value="ECO:0007669"/>
    <property type="project" value="TreeGrafter"/>
</dbReference>
<comment type="cofactor">
    <cofactor evidence="6">
        <name>Zn(2+)</name>
        <dbReference type="ChEBI" id="CHEBI:29105"/>
    </cofactor>
    <text evidence="6">Binds 1 zinc ion per subunit.</text>
</comment>
<evidence type="ECO:0000256" key="2">
    <source>
        <dbReference type="ARBA" id="ARBA00022723"/>
    </source>
</evidence>
<keyword evidence="4 6" id="KW-0862">Zinc</keyword>
<evidence type="ECO:0000256" key="4">
    <source>
        <dbReference type="ARBA" id="ARBA00022833"/>
    </source>
</evidence>
<evidence type="ECO:0000256" key="5">
    <source>
        <dbReference type="ARBA" id="ARBA00023049"/>
    </source>
</evidence>
<protein>
    <submittedName>
        <fullName evidence="8">Peptidase</fullName>
    </submittedName>
</protein>